<evidence type="ECO:0000256" key="4">
    <source>
        <dbReference type="ARBA" id="ARBA00022529"/>
    </source>
</evidence>
<gene>
    <name evidence="11" type="ORF">AN1_LOCUS25095</name>
    <name evidence="10" type="ORF">C24_LOCUS24923</name>
</gene>
<evidence type="ECO:0000313" key="12">
    <source>
        <dbReference type="Proteomes" id="UP000426265"/>
    </source>
</evidence>
<evidence type="ECO:0000313" key="13">
    <source>
        <dbReference type="Proteomes" id="UP000434276"/>
    </source>
</evidence>
<dbReference type="PANTHER" id="PTHR34783">
    <property type="entry name" value="DEFENSIN-LIKE PROTEIN 144-RELATED"/>
    <property type="match status" value="1"/>
</dbReference>
<dbReference type="OrthoDB" id="1104970at2759"/>
<dbReference type="Pfam" id="PF07333">
    <property type="entry name" value="SLR1-BP"/>
    <property type="match status" value="1"/>
</dbReference>
<evidence type="ECO:0000256" key="2">
    <source>
        <dbReference type="ARBA" id="ARBA00006722"/>
    </source>
</evidence>
<evidence type="ECO:0000256" key="6">
    <source>
        <dbReference type="ARBA" id="ARBA00022729"/>
    </source>
</evidence>
<keyword evidence="4" id="KW-0929">Antimicrobial</keyword>
<sequence>MKKIFQLSFTVFIIFISLVLGVVGNVQQKRSNRCIDFPVNPKTGLCVLKDCESVCKKTSKGLEGICWKFNANGKDPKQCKCCGLWPPLY</sequence>
<feature type="signal peptide" evidence="9">
    <location>
        <begin position="1"/>
        <end position="21"/>
    </location>
</feature>
<dbReference type="ExpressionAtlas" id="A0A5S9YC69">
    <property type="expression patterns" value="baseline"/>
</dbReference>
<dbReference type="PANTHER" id="PTHR34783:SF1">
    <property type="entry name" value="DEFENSIN-LIKE PROTEIN 144-RELATED"/>
    <property type="match status" value="1"/>
</dbReference>
<evidence type="ECO:0000256" key="7">
    <source>
        <dbReference type="ARBA" id="ARBA00022821"/>
    </source>
</evidence>
<organism evidence="10 13">
    <name type="scientific">Arabidopsis thaliana</name>
    <name type="common">Mouse-ear cress</name>
    <dbReference type="NCBI Taxonomy" id="3702"/>
    <lineage>
        <taxon>Eukaryota</taxon>
        <taxon>Viridiplantae</taxon>
        <taxon>Streptophyta</taxon>
        <taxon>Embryophyta</taxon>
        <taxon>Tracheophyta</taxon>
        <taxon>Spermatophyta</taxon>
        <taxon>Magnoliopsida</taxon>
        <taxon>eudicotyledons</taxon>
        <taxon>Gunneridae</taxon>
        <taxon>Pentapetalae</taxon>
        <taxon>rosids</taxon>
        <taxon>malvids</taxon>
        <taxon>Brassicales</taxon>
        <taxon>Brassicaceae</taxon>
        <taxon>Camelineae</taxon>
        <taxon>Arabidopsis</taxon>
    </lineage>
</organism>
<evidence type="ECO:0000256" key="9">
    <source>
        <dbReference type="SAM" id="SignalP"/>
    </source>
</evidence>
<dbReference type="Proteomes" id="UP000426265">
    <property type="component" value="Unassembled WGS sequence"/>
</dbReference>
<feature type="chain" id="PRO_5036150696" evidence="9">
    <location>
        <begin position="22"/>
        <end position="89"/>
    </location>
</feature>
<evidence type="ECO:0000256" key="1">
    <source>
        <dbReference type="ARBA" id="ARBA00004613"/>
    </source>
</evidence>
<reference evidence="10 13" key="1">
    <citation type="submission" date="2019-12" db="EMBL/GenBank/DDBJ databases">
        <authorList>
            <person name="Jiao W.-B."/>
            <person name="Schneeberger K."/>
        </authorList>
    </citation>
    <scope>NUCLEOTIDE SEQUENCE [LARGE SCALE GENOMIC DNA]</scope>
    <source>
        <strain evidence="12">cv. An-1</strain>
        <strain evidence="13">cv. C24</strain>
    </source>
</reference>
<evidence type="ECO:0000256" key="5">
    <source>
        <dbReference type="ARBA" id="ARBA00022577"/>
    </source>
</evidence>
<dbReference type="GO" id="GO:0031640">
    <property type="term" value="P:killing of cells of another organism"/>
    <property type="evidence" value="ECO:0007669"/>
    <property type="project" value="UniProtKB-KW"/>
</dbReference>
<accession>A0A654G956</accession>
<protein>
    <submittedName>
        <fullName evidence="10">Uncharacterized protein</fullName>
    </submittedName>
</protein>
<evidence type="ECO:0000256" key="3">
    <source>
        <dbReference type="ARBA" id="ARBA00022525"/>
    </source>
</evidence>
<keyword evidence="3" id="KW-0964">Secreted</keyword>
<dbReference type="EMBL" id="CACRSJ010000110">
    <property type="protein sequence ID" value="VYS69710.1"/>
    <property type="molecule type" value="Genomic_DNA"/>
</dbReference>
<keyword evidence="7" id="KW-0611">Plant defense</keyword>
<evidence type="ECO:0000313" key="11">
    <source>
        <dbReference type="EMBL" id="VYS69710.1"/>
    </source>
</evidence>
<keyword evidence="8" id="KW-1015">Disulfide bond</keyword>
<evidence type="ECO:0000313" key="10">
    <source>
        <dbReference type="EMBL" id="CAA0408452.1"/>
    </source>
</evidence>
<dbReference type="GO" id="GO:0050832">
    <property type="term" value="P:defense response to fungus"/>
    <property type="evidence" value="ECO:0007669"/>
    <property type="project" value="UniProtKB-KW"/>
</dbReference>
<comment type="similarity">
    <text evidence="2">Belongs to the DEFL family.</text>
</comment>
<evidence type="ECO:0000256" key="8">
    <source>
        <dbReference type="ARBA" id="ARBA00023157"/>
    </source>
</evidence>
<comment type="subcellular location">
    <subcellularLocation>
        <location evidence="1">Secreted</location>
    </subcellularLocation>
</comment>
<proteinExistence type="inferred from homology"/>
<dbReference type="InterPro" id="IPR010851">
    <property type="entry name" value="DEFL"/>
</dbReference>
<keyword evidence="6 9" id="KW-0732">Signal</keyword>
<dbReference type="Proteomes" id="UP000434276">
    <property type="component" value="Unassembled WGS sequence"/>
</dbReference>
<keyword evidence="5" id="KW-0295">Fungicide</keyword>
<name>A0A5S9YC69_ARATH</name>
<dbReference type="EMBL" id="CACSHJ010000096">
    <property type="protein sequence ID" value="CAA0408452.1"/>
    <property type="molecule type" value="Genomic_DNA"/>
</dbReference>
<dbReference type="AlphaFoldDB" id="A0A5S9YC69"/>
<dbReference type="GO" id="GO:0005576">
    <property type="term" value="C:extracellular region"/>
    <property type="evidence" value="ECO:0007669"/>
    <property type="project" value="UniProtKB-SubCell"/>
</dbReference>
<accession>A0A5S9YC69</accession>